<keyword evidence="3 6" id="KW-1133">Transmembrane helix</keyword>
<proteinExistence type="predicted"/>
<dbReference type="GO" id="GO:0022857">
    <property type="term" value="F:transmembrane transporter activity"/>
    <property type="evidence" value="ECO:0007669"/>
    <property type="project" value="InterPro"/>
</dbReference>
<evidence type="ECO:0000256" key="1">
    <source>
        <dbReference type="ARBA" id="ARBA00004141"/>
    </source>
</evidence>
<feature type="transmembrane region" description="Helical" evidence="6">
    <location>
        <begin position="138"/>
        <end position="158"/>
    </location>
</feature>
<keyword evidence="4 6" id="KW-0472">Membrane</keyword>
<dbReference type="InterPro" id="IPR011701">
    <property type="entry name" value="MFS"/>
</dbReference>
<accession>A0A8H7WCV4</accession>
<feature type="transmembrane region" description="Helical" evidence="6">
    <location>
        <begin position="77"/>
        <end position="97"/>
    </location>
</feature>
<evidence type="ECO:0000313" key="8">
    <source>
        <dbReference type="Proteomes" id="UP000664132"/>
    </source>
</evidence>
<name>A0A8H7WCV4_9HELO</name>
<feature type="region of interest" description="Disordered" evidence="5">
    <location>
        <begin position="260"/>
        <end position="291"/>
    </location>
</feature>
<dbReference type="Pfam" id="PF07690">
    <property type="entry name" value="MFS_1"/>
    <property type="match status" value="1"/>
</dbReference>
<feature type="transmembrane region" description="Helical" evidence="6">
    <location>
        <begin position="170"/>
        <end position="189"/>
    </location>
</feature>
<feature type="transmembrane region" description="Helical" evidence="6">
    <location>
        <begin position="103"/>
        <end position="126"/>
    </location>
</feature>
<dbReference type="EMBL" id="JAFJYH010000048">
    <property type="protein sequence ID" value="KAG4422507.1"/>
    <property type="molecule type" value="Genomic_DNA"/>
</dbReference>
<gene>
    <name evidence="7" type="ORF">IFR04_004408</name>
</gene>
<feature type="region of interest" description="Disordered" evidence="5">
    <location>
        <begin position="200"/>
        <end position="244"/>
    </location>
</feature>
<feature type="transmembrane region" description="Helical" evidence="6">
    <location>
        <begin position="414"/>
        <end position="437"/>
    </location>
</feature>
<evidence type="ECO:0000256" key="6">
    <source>
        <dbReference type="SAM" id="Phobius"/>
    </source>
</evidence>
<keyword evidence="8" id="KW-1185">Reference proteome</keyword>
<dbReference type="InterPro" id="IPR036259">
    <property type="entry name" value="MFS_trans_sf"/>
</dbReference>
<dbReference type="Gene3D" id="1.20.1250.20">
    <property type="entry name" value="MFS general substrate transporter like domains"/>
    <property type="match status" value="2"/>
</dbReference>
<evidence type="ECO:0000256" key="2">
    <source>
        <dbReference type="ARBA" id="ARBA00022692"/>
    </source>
</evidence>
<reference evidence="7" key="1">
    <citation type="submission" date="2021-02" db="EMBL/GenBank/DDBJ databases">
        <title>Genome sequence Cadophora malorum strain M34.</title>
        <authorList>
            <person name="Stefanovic E."/>
            <person name="Vu D."/>
            <person name="Scully C."/>
            <person name="Dijksterhuis J."/>
            <person name="Roader J."/>
            <person name="Houbraken J."/>
        </authorList>
    </citation>
    <scope>NUCLEOTIDE SEQUENCE</scope>
    <source>
        <strain evidence="7">M34</strain>
    </source>
</reference>
<feature type="transmembrane region" description="Helical" evidence="6">
    <location>
        <begin position="388"/>
        <end position="408"/>
    </location>
</feature>
<feature type="transmembrane region" description="Helical" evidence="6">
    <location>
        <begin position="449"/>
        <end position="470"/>
    </location>
</feature>
<feature type="transmembrane region" description="Helical" evidence="6">
    <location>
        <begin position="496"/>
        <end position="516"/>
    </location>
</feature>
<keyword evidence="2 6" id="KW-0812">Transmembrane</keyword>
<organism evidence="7 8">
    <name type="scientific">Cadophora malorum</name>
    <dbReference type="NCBI Taxonomy" id="108018"/>
    <lineage>
        <taxon>Eukaryota</taxon>
        <taxon>Fungi</taxon>
        <taxon>Dikarya</taxon>
        <taxon>Ascomycota</taxon>
        <taxon>Pezizomycotina</taxon>
        <taxon>Leotiomycetes</taxon>
        <taxon>Helotiales</taxon>
        <taxon>Ploettnerulaceae</taxon>
        <taxon>Cadophora</taxon>
    </lineage>
</organism>
<feature type="compositionally biased region" description="Basic and acidic residues" evidence="5">
    <location>
        <begin position="207"/>
        <end position="235"/>
    </location>
</feature>
<feature type="transmembrane region" description="Helical" evidence="6">
    <location>
        <begin position="12"/>
        <end position="30"/>
    </location>
</feature>
<dbReference type="GO" id="GO:0000329">
    <property type="term" value="C:fungal-type vacuole membrane"/>
    <property type="evidence" value="ECO:0007669"/>
    <property type="project" value="TreeGrafter"/>
</dbReference>
<evidence type="ECO:0008006" key="9">
    <source>
        <dbReference type="Google" id="ProtNLM"/>
    </source>
</evidence>
<dbReference type="PANTHER" id="PTHR21576:SF158">
    <property type="entry name" value="RIBOSOMAL RNA-PROCESSING PROTEIN 12-LIKE CONSERVED DOMAIN-CONTAINING PROTEIN"/>
    <property type="match status" value="1"/>
</dbReference>
<protein>
    <recommendedName>
        <fullName evidence="9">MFS general substrate transporter</fullName>
    </recommendedName>
</protein>
<feature type="compositionally biased region" description="Low complexity" evidence="5">
    <location>
        <begin position="264"/>
        <end position="279"/>
    </location>
</feature>
<evidence type="ECO:0000256" key="5">
    <source>
        <dbReference type="SAM" id="MobiDB-lite"/>
    </source>
</evidence>
<dbReference type="PROSITE" id="PS51257">
    <property type="entry name" value="PROKAR_LIPOPROTEIN"/>
    <property type="match status" value="1"/>
</dbReference>
<dbReference type="AlphaFoldDB" id="A0A8H7WCV4"/>
<sequence length="533" mass="57900">MAEKSLHTARIVSSIAATAISLACGSNYVYSAWGPAFAEKLKLSSTEQNLIGLSGNLGMYSMGIPVGMLVDSKGPRPAVVMGALLLAAGYFPLHQAYDRGSGSMPLLCMFSFFSGLGGCSAFAAAIKTSALNWPHHRGTATGFPLAAFGLSAFFFSMFAQFIMPGSTGDFLMLLACGTFGIVTVGFFFLRVLPHPHYTAVPTTSSRARADSNRLHRTKSEEAKHRARQAHQEPGRPSRSIATPEETDALNQYDAGEEVAEGVNTETETSSLMSKSTSSSPGDDLEETNIKDHAHRTDIRGLKMLPMIEFWQLFMLMGILTGVGLMTINNIGNDANALWRHYDDSVSDDFINKRQAMHVSILSVCSFVGRLSSGVGSDFLHKVLHASRLWCLTIAAIIFLVAQVLALSIENPHFLSLVSSLTGLAYGFLFGCFPSLVAEAFGVHGLSTNWGCMTLSPVISGNVFNLFYGFVFDKHSIVKPGGERECTEGLACYRSAYLITVFACLAGLGVSLWSIWYTHRLREKEERDLQEREA</sequence>
<feature type="transmembrane region" description="Helical" evidence="6">
    <location>
        <begin position="309"/>
        <end position="331"/>
    </location>
</feature>
<comment type="caution">
    <text evidence="7">The sequence shown here is derived from an EMBL/GenBank/DDBJ whole genome shotgun (WGS) entry which is preliminary data.</text>
</comment>
<evidence type="ECO:0000313" key="7">
    <source>
        <dbReference type="EMBL" id="KAG4422507.1"/>
    </source>
</evidence>
<dbReference type="PANTHER" id="PTHR21576">
    <property type="entry name" value="UNCHARACTERIZED NODULIN-LIKE PROTEIN"/>
    <property type="match status" value="1"/>
</dbReference>
<dbReference type="Proteomes" id="UP000664132">
    <property type="component" value="Unassembled WGS sequence"/>
</dbReference>
<comment type="subcellular location">
    <subcellularLocation>
        <location evidence="1">Membrane</location>
        <topology evidence="1">Multi-pass membrane protein</topology>
    </subcellularLocation>
</comment>
<dbReference type="SUPFAM" id="SSF103473">
    <property type="entry name" value="MFS general substrate transporter"/>
    <property type="match status" value="1"/>
</dbReference>
<evidence type="ECO:0000256" key="4">
    <source>
        <dbReference type="ARBA" id="ARBA00023136"/>
    </source>
</evidence>
<dbReference type="OrthoDB" id="410267at2759"/>
<evidence type="ECO:0000256" key="3">
    <source>
        <dbReference type="ARBA" id="ARBA00022989"/>
    </source>
</evidence>